<comment type="caution">
    <text evidence="1">The sequence shown here is derived from an EMBL/GenBank/DDBJ whole genome shotgun (WGS) entry which is preliminary data.</text>
</comment>
<reference evidence="1 2" key="1">
    <citation type="submission" date="2019-03" db="EMBL/GenBank/DDBJ databases">
        <title>Genomic Encyclopedia of Type Strains, Phase III (KMG-III): the genomes of soil and plant-associated and newly described type strains.</title>
        <authorList>
            <person name="Whitman W."/>
        </authorList>
    </citation>
    <scope>NUCLEOTIDE SEQUENCE [LARGE SCALE GENOMIC DNA]</scope>
    <source>
        <strain evidence="1 2">VKM Ac-2575</strain>
    </source>
</reference>
<dbReference type="OrthoDB" id="3731619at2"/>
<dbReference type="EMBL" id="SOCE01000001">
    <property type="protein sequence ID" value="TDU90475.1"/>
    <property type="molecule type" value="Genomic_DNA"/>
</dbReference>
<dbReference type="Proteomes" id="UP000295151">
    <property type="component" value="Unassembled WGS sequence"/>
</dbReference>
<gene>
    <name evidence="1" type="ORF">EV138_4066</name>
</gene>
<evidence type="ECO:0000313" key="1">
    <source>
        <dbReference type="EMBL" id="TDU90475.1"/>
    </source>
</evidence>
<organism evidence="1 2">
    <name type="scientific">Kribbella voronezhensis</name>
    <dbReference type="NCBI Taxonomy" id="2512212"/>
    <lineage>
        <taxon>Bacteria</taxon>
        <taxon>Bacillati</taxon>
        <taxon>Actinomycetota</taxon>
        <taxon>Actinomycetes</taxon>
        <taxon>Propionibacteriales</taxon>
        <taxon>Kribbellaceae</taxon>
        <taxon>Kribbella</taxon>
    </lineage>
</organism>
<protein>
    <recommendedName>
        <fullName evidence="3">Sigma-70-like protein</fullName>
    </recommendedName>
</protein>
<dbReference type="RefSeq" id="WP_133980384.1">
    <property type="nucleotide sequence ID" value="NZ_SOCE01000001.1"/>
</dbReference>
<dbReference type="InterPro" id="IPR036388">
    <property type="entry name" value="WH-like_DNA-bd_sf"/>
</dbReference>
<keyword evidence="2" id="KW-1185">Reference proteome</keyword>
<accession>A0A4R7TEB2</accession>
<evidence type="ECO:0008006" key="3">
    <source>
        <dbReference type="Google" id="ProtNLM"/>
    </source>
</evidence>
<proteinExistence type="predicted"/>
<name>A0A4R7TEB2_9ACTN</name>
<dbReference type="InterPro" id="IPR013324">
    <property type="entry name" value="RNA_pol_sigma_r3/r4-like"/>
</dbReference>
<sequence length="141" mass="15505">MTKTYEVTARRWAQGWELHVAGVGVTQCQPLADADRMARDYLATELGGEPEDYTVDVRPDLGGIEVEAAAVRQRMLDAQAAVDRAADDMRQVVRKLRGDGLSVRDTATILEVSPGRVSQLANDHPKTRKAVPRVKVPRQVA</sequence>
<dbReference type="Gene3D" id="1.10.10.10">
    <property type="entry name" value="Winged helix-like DNA-binding domain superfamily/Winged helix DNA-binding domain"/>
    <property type="match status" value="1"/>
</dbReference>
<evidence type="ECO:0000313" key="2">
    <source>
        <dbReference type="Proteomes" id="UP000295151"/>
    </source>
</evidence>
<dbReference type="SUPFAM" id="SSF88659">
    <property type="entry name" value="Sigma3 and sigma4 domains of RNA polymerase sigma factors"/>
    <property type="match status" value="1"/>
</dbReference>
<dbReference type="AlphaFoldDB" id="A0A4R7TEB2"/>